<comment type="caution">
    <text evidence="2">The sequence shown here is derived from an EMBL/GenBank/DDBJ whole genome shotgun (WGS) entry which is preliminary data.</text>
</comment>
<dbReference type="Proteomes" id="UP001596455">
    <property type="component" value="Unassembled WGS sequence"/>
</dbReference>
<dbReference type="InterPro" id="IPR050407">
    <property type="entry name" value="Geranylgeranyl_reductase"/>
</dbReference>
<dbReference type="EC" id="1.-.-.-" evidence="2"/>
<dbReference type="RefSeq" id="WP_382390161.1">
    <property type="nucleotide sequence ID" value="NZ_JBHTCQ010000001.1"/>
</dbReference>
<dbReference type="GO" id="GO:0016491">
    <property type="term" value="F:oxidoreductase activity"/>
    <property type="evidence" value="ECO:0007669"/>
    <property type="project" value="UniProtKB-KW"/>
</dbReference>
<accession>A0ABW2Q4S1</accession>
<keyword evidence="2" id="KW-0560">Oxidoreductase</keyword>
<keyword evidence="3" id="KW-1185">Reference proteome</keyword>
<evidence type="ECO:0000313" key="2">
    <source>
        <dbReference type="EMBL" id="MFC7403572.1"/>
    </source>
</evidence>
<dbReference type="InterPro" id="IPR002938">
    <property type="entry name" value="FAD-bd"/>
</dbReference>
<dbReference type="SUPFAM" id="SSF51905">
    <property type="entry name" value="FAD/NAD(P)-binding domain"/>
    <property type="match status" value="1"/>
</dbReference>
<dbReference type="Pfam" id="PF01494">
    <property type="entry name" value="FAD_binding_3"/>
    <property type="match status" value="1"/>
</dbReference>
<sequence length="342" mass="36000">MIDLLVAGGGPGGLATALHAARAGLSVVVREPRPAPIDKACGEGLMPSAVDRLERLGVRPDGHVLRGIRYVAAGDAARCAEATFRADPGRGVRRTVLHAALREAVDAAGVPVEPRSVTELVPREHDVLADGTPARYMVVADGLHSPLRRRLGLDAPVRGPRRYGLRRHVRVAPWSDLVEVHWAPRAEAYVTPVGPEEVGIAVLTADRLPYEEQLAAFPALLDRVGDAPVASAVRGAGPLRRTSTRRVAGRVLLVGDASGYLDALTGEGISLALAQAEAAVAAIVAGRPSDYGAAWRGIVRRHRLLTRALLAASAVPPVRRSLVPVARALPGVFAATVHQIGR</sequence>
<dbReference type="PANTHER" id="PTHR42685:SF19">
    <property type="entry name" value="POSSIBLE OXIDOREDUCTASE"/>
    <property type="match status" value="1"/>
</dbReference>
<evidence type="ECO:0000313" key="3">
    <source>
        <dbReference type="Proteomes" id="UP001596455"/>
    </source>
</evidence>
<reference evidence="3" key="1">
    <citation type="journal article" date="2019" name="Int. J. Syst. Evol. Microbiol.">
        <title>The Global Catalogue of Microorganisms (GCM) 10K type strain sequencing project: providing services to taxonomists for standard genome sequencing and annotation.</title>
        <authorList>
            <consortium name="The Broad Institute Genomics Platform"/>
            <consortium name="The Broad Institute Genome Sequencing Center for Infectious Disease"/>
            <person name="Wu L."/>
            <person name="Ma J."/>
        </authorList>
    </citation>
    <scope>NUCLEOTIDE SEQUENCE [LARGE SCALE GENOMIC DNA]</scope>
    <source>
        <strain evidence="3">JCM 1490</strain>
    </source>
</reference>
<name>A0ABW2Q4S1_9MICO</name>
<gene>
    <name evidence="2" type="ORF">ACFQQL_00520</name>
</gene>
<protein>
    <submittedName>
        <fullName evidence="2">NAD(P)/FAD-dependent oxidoreductase</fullName>
        <ecNumber evidence="2">1.-.-.-</ecNumber>
    </submittedName>
</protein>
<dbReference type="EMBL" id="JBHTCQ010000001">
    <property type="protein sequence ID" value="MFC7403572.1"/>
    <property type="molecule type" value="Genomic_DNA"/>
</dbReference>
<organism evidence="2 3">
    <name type="scientific">Georgenia alba</name>
    <dbReference type="NCBI Taxonomy" id="2233858"/>
    <lineage>
        <taxon>Bacteria</taxon>
        <taxon>Bacillati</taxon>
        <taxon>Actinomycetota</taxon>
        <taxon>Actinomycetes</taxon>
        <taxon>Micrococcales</taxon>
        <taxon>Bogoriellaceae</taxon>
        <taxon>Georgenia</taxon>
    </lineage>
</organism>
<dbReference type="InterPro" id="IPR036188">
    <property type="entry name" value="FAD/NAD-bd_sf"/>
</dbReference>
<proteinExistence type="predicted"/>
<feature type="domain" description="FAD-binding" evidence="1">
    <location>
        <begin position="3"/>
        <end position="277"/>
    </location>
</feature>
<dbReference type="PRINTS" id="PR00420">
    <property type="entry name" value="RNGMNOXGNASE"/>
</dbReference>
<dbReference type="Gene3D" id="3.50.50.60">
    <property type="entry name" value="FAD/NAD(P)-binding domain"/>
    <property type="match status" value="1"/>
</dbReference>
<evidence type="ECO:0000259" key="1">
    <source>
        <dbReference type="Pfam" id="PF01494"/>
    </source>
</evidence>
<dbReference type="PANTHER" id="PTHR42685">
    <property type="entry name" value="GERANYLGERANYL DIPHOSPHATE REDUCTASE"/>
    <property type="match status" value="1"/>
</dbReference>